<dbReference type="InterPro" id="IPR013520">
    <property type="entry name" value="Ribonucl_H"/>
</dbReference>
<evidence type="ECO:0000256" key="8">
    <source>
        <dbReference type="ARBA" id="ARBA00022722"/>
    </source>
</evidence>
<evidence type="ECO:0000256" key="12">
    <source>
        <dbReference type="ARBA" id="ARBA00025611"/>
    </source>
</evidence>
<keyword evidence="11 15" id="KW-0239">DNA-directed DNA polymerase</keyword>
<dbReference type="Gene3D" id="2.40.50.140">
    <property type="entry name" value="Nucleic acid-binding proteins"/>
    <property type="match status" value="1"/>
</dbReference>
<keyword evidence="5 15" id="KW-0808">Transferase</keyword>
<dbReference type="OrthoDB" id="9804290at2"/>
<evidence type="ECO:0000256" key="4">
    <source>
        <dbReference type="ARBA" id="ARBA00022490"/>
    </source>
</evidence>
<sequence>MPLNPQEQLEQLLNQSQQSTADRAFFKGGHLAAVQVDPRQKSWRFVVALPQVLPFKTYLAFLTGLQGNFQHVSQVDLAIQVDQAQVEMTNLQEYYRQALAKTSLPFAISQQLAASSKLSLANDGQVQIAVAVANIAQAVNKTVLTELIQAYADFGLSGLTFTVSVDQDLEKKLHENYESHQQAVQETVNQAIEKVNAAKPKTGANGLALRLGRAINPDTDITRLEAIDGEESRVTVEGYVFADEVRELRSGRKLLTLKITDYSSSITAKKFSNNEQDEAIFDQLKAGLWVKVRGNVQEDTYARELALNIYDLQVVDHENRAEEYEGDQQRIELQAHSNMSGMDAVTNFTAVTKLAKGWGQDALAITDNANVQGFPTANAAAGDDEGFKMIYGMEANVVEDGDPIAFNSQDLDLLAKDQLYVAFDLETTGLSAVADRIIELSAVKMELGNVVDKFSEYINPGFPLSEFTTNLTSITDAMVANAKPEAEVIQAFREWSAGTVLIGHNVTFDVDFMNATYARYDQGPIENPVIDTLTLTRWLYPDYKSYRLGTLAKKFSIELEQAHRAIYDAETTGHLAWKLLKEANQRYELTNFNQLNDHMLDGGAWKHGRPFHATLLVQNDQGLKNLYQLVSESNIKYFNKVPRIPRSVLTKFRDGILVGTGDTSGDVIVTLIEKGYAAAKKKAEFYDYIEIQPLPNYQPMLDSQLIASPGKLESIIKEMLQLGTELNKPVVVTGDVKYTNPEDKIYRSILIGSQPGNPLNRTTLPDVYFRTTQDLLDQFAFLGDDQAQAVVIDNTHVVADQIDKVSPLKKGSFPPQIPEAGDELREKTFATAKEIYGDPLPELIQERIDRELKSIIGNGFAPHYMISQRLVAKSNKDGYLVGSRGSVGSSFVATMSGITEVNPLPPHYRSAHGDYFELADEKLYGSGYDLPDKEDPNHPGEMLIGDGQNIPFETFMGFKGNKVPDIDLNFSGDYQPIAHNYMKVMFGEQKVFRAGTIATVAEKTAFGYVKAYERDHDKNFRGAEVERLAAGVTGVKRTTGQHPGGILIVPADHDIYDFTPVQYPADDQNALWQTTHMDYHSIHDNLLKMDILGHDDPTMVRTLKDLSGIDPQTIPANDPGVISLFTSTEALGVTPEQINSKTGTLGLPEFGTTFVRGMLEDTQPHTYSELLQISGLSHGTDVWLGNAHDLVENGTATIATVIGTRDKIMTDLIGYGLPSEDAFNIMEKVRKGKGITDEYQALMREHQVPEWYIDSCLKIKYMFPRAHAAAYVLMALRIAYFKVYFPTVYYATYFSVRASAFDIVAMARGKDAVKSAITKIRDLGNEATKGDQDLQTVLEMANEALERGISFKMVDLYRSEASDWVIDGTELIPPFSTIPGLGDNVARQIVAARAEKKFISKEDLKKRGKVSQTIIEFLTLHSVISDLPDENQLSLFDF</sequence>
<evidence type="ECO:0000256" key="7">
    <source>
        <dbReference type="ARBA" id="ARBA00022705"/>
    </source>
</evidence>
<dbReference type="CDD" id="cd07435">
    <property type="entry name" value="PHP_PolIIIA_POLC"/>
    <property type="match status" value="1"/>
</dbReference>
<comment type="similarity">
    <text evidence="15">Belongs to the DNA polymerase type-C family. PolC subfamily.</text>
</comment>
<keyword evidence="8 15" id="KW-0540">Nuclease</keyword>
<dbReference type="Pfam" id="PF00929">
    <property type="entry name" value="RNase_T"/>
    <property type="match status" value="1"/>
</dbReference>
<dbReference type="Gene3D" id="1.10.150.870">
    <property type="match status" value="1"/>
</dbReference>
<dbReference type="InterPro" id="IPR028112">
    <property type="entry name" value="DNA_PolC-type_N_I"/>
</dbReference>
<dbReference type="PANTHER" id="PTHR32294:SF5">
    <property type="entry name" value="DNA POLYMERASE III POLC-TYPE"/>
    <property type="match status" value="1"/>
</dbReference>
<dbReference type="SMART" id="SM00479">
    <property type="entry name" value="EXOIII"/>
    <property type="match status" value="1"/>
</dbReference>
<evidence type="ECO:0000256" key="6">
    <source>
        <dbReference type="ARBA" id="ARBA00022695"/>
    </source>
</evidence>
<name>A0A0K8MIY8_9LACO</name>
<evidence type="ECO:0000256" key="5">
    <source>
        <dbReference type="ARBA" id="ARBA00022679"/>
    </source>
</evidence>
<evidence type="ECO:0000256" key="15">
    <source>
        <dbReference type="HAMAP-Rule" id="MF_00356"/>
    </source>
</evidence>
<accession>A0A0K8MIY8</accession>
<dbReference type="Gene3D" id="6.10.140.1510">
    <property type="match status" value="1"/>
</dbReference>
<evidence type="ECO:0000256" key="13">
    <source>
        <dbReference type="ARBA" id="ARBA00049244"/>
    </source>
</evidence>
<evidence type="ECO:0000256" key="10">
    <source>
        <dbReference type="ARBA" id="ARBA00022839"/>
    </source>
</evidence>
<keyword evidence="10 15" id="KW-0269">Exonuclease</keyword>
<dbReference type="CDD" id="cd04484">
    <property type="entry name" value="polC_OBF"/>
    <property type="match status" value="1"/>
</dbReference>
<dbReference type="RefSeq" id="WP_061993811.1">
    <property type="nucleotide sequence ID" value="NZ_DF968005.1"/>
</dbReference>
<dbReference type="Pfam" id="PF17657">
    <property type="entry name" value="DNA_pol3_finger"/>
    <property type="match status" value="1"/>
</dbReference>
<dbReference type="Pfam" id="PF14480">
    <property type="entry name" value="DNA_pol3_a_NI"/>
    <property type="match status" value="1"/>
</dbReference>
<dbReference type="InterPro" id="IPR012337">
    <property type="entry name" value="RNaseH-like_sf"/>
</dbReference>
<dbReference type="InterPro" id="IPR004013">
    <property type="entry name" value="PHP_dom"/>
</dbReference>
<dbReference type="Proteomes" id="UP000253891">
    <property type="component" value="Unassembled WGS sequence"/>
</dbReference>
<dbReference type="InterPro" id="IPR004805">
    <property type="entry name" value="DnaE2/DnaE/PolC"/>
</dbReference>
<dbReference type="InterPro" id="IPR003141">
    <property type="entry name" value="Pol/His_phosphatase_N"/>
</dbReference>
<keyword evidence="19" id="KW-1185">Reference proteome</keyword>
<dbReference type="EMBL" id="DF968005">
    <property type="protein sequence ID" value="GAP00522.1"/>
    <property type="molecule type" value="Genomic_DNA"/>
</dbReference>
<dbReference type="GO" id="GO:0006261">
    <property type="term" value="P:DNA-templated DNA replication"/>
    <property type="evidence" value="ECO:0007669"/>
    <property type="project" value="UniProtKB-UniRule"/>
</dbReference>
<evidence type="ECO:0000259" key="16">
    <source>
        <dbReference type="SMART" id="SM00479"/>
    </source>
</evidence>
<dbReference type="InterPro" id="IPR004365">
    <property type="entry name" value="NA-bd_OB_tRNA"/>
</dbReference>
<dbReference type="InterPro" id="IPR040982">
    <property type="entry name" value="DNA_pol3_finger"/>
</dbReference>
<comment type="subcellular location">
    <subcellularLocation>
        <location evidence="2 15">Cytoplasm</location>
    </subcellularLocation>
</comment>
<keyword evidence="6 15" id="KW-0548">Nucleotidyltransferase</keyword>
<dbReference type="Gene3D" id="1.10.150.700">
    <property type="entry name" value="PolC, middle finger domain"/>
    <property type="match status" value="1"/>
</dbReference>
<dbReference type="InterPro" id="IPR036397">
    <property type="entry name" value="RNaseH_sf"/>
</dbReference>
<dbReference type="GO" id="GO:0005737">
    <property type="term" value="C:cytoplasm"/>
    <property type="evidence" value="ECO:0007669"/>
    <property type="project" value="UniProtKB-SubCell"/>
</dbReference>
<keyword evidence="7 15" id="KW-0235">DNA replication</keyword>
<dbReference type="Pfam" id="PF14579">
    <property type="entry name" value="HHH_6"/>
    <property type="match status" value="1"/>
</dbReference>
<feature type="domain" description="Exonuclease" evidence="16">
    <location>
        <begin position="419"/>
        <end position="585"/>
    </location>
</feature>
<comment type="function">
    <text evidence="1 15">Required for replicative DNA synthesis. This DNA polymerase also exhibits 3' to 5' exonuclease activity.</text>
</comment>
<dbReference type="EC" id="2.7.7.7" evidence="3 15"/>
<dbReference type="Gene3D" id="3.20.20.140">
    <property type="entry name" value="Metal-dependent hydrolases"/>
    <property type="match status" value="2"/>
</dbReference>
<protein>
    <recommendedName>
        <fullName evidence="14 15">DNA polymerase III PolC-type</fullName>
        <shortName evidence="15">PolIII</shortName>
        <ecNumber evidence="3 15">2.7.7.7</ecNumber>
    </recommendedName>
</protein>
<dbReference type="InterPro" id="IPR011708">
    <property type="entry name" value="DNA_pol3_alpha_NTPase_dom"/>
</dbReference>
<comment type="function">
    <text evidence="12">DNA polymerase III is a complex, multichain enzyme responsible for most of the replicative synthesis in bacteria. This DNA polymerase also exhibits 3' to 5' exonuclease activity. The alpha chain is the DNA polymerase.</text>
</comment>
<dbReference type="Gene3D" id="3.30.1900.20">
    <property type="match status" value="2"/>
</dbReference>
<feature type="domain" description="Polymerase/histidinol phosphatase N-terminal" evidence="17">
    <location>
        <begin position="331"/>
        <end position="399"/>
    </location>
</feature>
<evidence type="ECO:0000256" key="11">
    <source>
        <dbReference type="ARBA" id="ARBA00022932"/>
    </source>
</evidence>
<dbReference type="Pfam" id="PF01336">
    <property type="entry name" value="tRNA_anti-codon"/>
    <property type="match status" value="1"/>
</dbReference>
<dbReference type="InterPro" id="IPR006308">
    <property type="entry name" value="Pol_III_a_PolC-type_gram_pos"/>
</dbReference>
<dbReference type="Pfam" id="PF02811">
    <property type="entry name" value="PHP"/>
    <property type="match status" value="1"/>
</dbReference>
<dbReference type="Pfam" id="PF11490">
    <property type="entry name" value="DNA_pol3_a_NII"/>
    <property type="match status" value="1"/>
</dbReference>
<dbReference type="Pfam" id="PF07733">
    <property type="entry name" value="DNA_pol3_alpha"/>
    <property type="match status" value="2"/>
</dbReference>
<evidence type="ECO:0000256" key="2">
    <source>
        <dbReference type="ARBA" id="ARBA00004496"/>
    </source>
</evidence>
<dbReference type="PANTHER" id="PTHR32294">
    <property type="entry name" value="DNA POLYMERASE III SUBUNIT ALPHA"/>
    <property type="match status" value="1"/>
</dbReference>
<dbReference type="InterPro" id="IPR044923">
    <property type="entry name" value="PolC_middle_finger_sf"/>
</dbReference>
<dbReference type="NCBIfam" id="TIGR01405">
    <property type="entry name" value="polC_Gram_pos"/>
    <property type="match status" value="1"/>
</dbReference>
<evidence type="ECO:0000259" key="17">
    <source>
        <dbReference type="SMART" id="SM00481"/>
    </source>
</evidence>
<evidence type="ECO:0000256" key="3">
    <source>
        <dbReference type="ARBA" id="ARBA00012417"/>
    </source>
</evidence>
<reference evidence="18 19" key="1">
    <citation type="journal article" date="2015" name="BMC Genomics">
        <title>Comparative genomics of Fructobacillus spp. and Leuconostoc spp. reveals niche-specific evolution of Fructobacillus spp.</title>
        <authorList>
            <person name="Endo A."/>
            <person name="Tanizawa Y."/>
            <person name="Tanaka N."/>
            <person name="Maeno S."/>
            <person name="Kumar H."/>
            <person name="Shiwa Y."/>
            <person name="Okada S."/>
            <person name="Yoshikawa H."/>
            <person name="Dicks L."/>
            <person name="Nakagawa J."/>
            <person name="Arita M."/>
        </authorList>
    </citation>
    <scope>NUCLEOTIDE SEQUENCE [LARGE SCALE GENOMIC DNA]</scope>
    <source>
        <strain evidence="18 19">JCM 12225</strain>
    </source>
</reference>
<dbReference type="FunFam" id="3.30.420.10:FF:000045">
    <property type="entry name" value="3'-5' exonuclease DinG"/>
    <property type="match status" value="1"/>
</dbReference>
<dbReference type="NCBIfam" id="TIGR00573">
    <property type="entry name" value="dnaq"/>
    <property type="match status" value="1"/>
</dbReference>
<dbReference type="InterPro" id="IPR006054">
    <property type="entry name" value="DnaQ"/>
</dbReference>
<dbReference type="InterPro" id="IPR024754">
    <property type="entry name" value="DNA_PolC-like_N_II"/>
</dbReference>
<evidence type="ECO:0000256" key="1">
    <source>
        <dbReference type="ARBA" id="ARBA00003452"/>
    </source>
</evidence>
<dbReference type="Gene3D" id="3.30.420.10">
    <property type="entry name" value="Ribonuclease H-like superfamily/Ribonuclease H"/>
    <property type="match status" value="1"/>
</dbReference>
<evidence type="ECO:0000256" key="9">
    <source>
        <dbReference type="ARBA" id="ARBA00022801"/>
    </source>
</evidence>
<dbReference type="CDD" id="cd06127">
    <property type="entry name" value="DEDDh"/>
    <property type="match status" value="1"/>
</dbReference>
<evidence type="ECO:0000313" key="18">
    <source>
        <dbReference type="EMBL" id="GAP00522.1"/>
    </source>
</evidence>
<dbReference type="HAMAP" id="MF_00356">
    <property type="entry name" value="DNApol_PolC"/>
    <property type="match status" value="1"/>
</dbReference>
<dbReference type="GO" id="GO:0003677">
    <property type="term" value="F:DNA binding"/>
    <property type="evidence" value="ECO:0007669"/>
    <property type="project" value="UniProtKB-UniRule"/>
</dbReference>
<gene>
    <name evidence="15" type="primary">polC</name>
    <name evidence="18" type="ORF">FFIC_285410</name>
</gene>
<dbReference type="GO" id="GO:0008408">
    <property type="term" value="F:3'-5' exonuclease activity"/>
    <property type="evidence" value="ECO:0007669"/>
    <property type="project" value="UniProtKB-UniRule"/>
</dbReference>
<dbReference type="InterPro" id="IPR012340">
    <property type="entry name" value="NA-bd_OB-fold"/>
</dbReference>
<dbReference type="GO" id="GO:0003887">
    <property type="term" value="F:DNA-directed DNA polymerase activity"/>
    <property type="evidence" value="ECO:0007669"/>
    <property type="project" value="UniProtKB-UniRule"/>
</dbReference>
<dbReference type="NCBIfam" id="NF001688">
    <property type="entry name" value="PRK00448.1"/>
    <property type="match status" value="1"/>
</dbReference>
<keyword evidence="9 15" id="KW-0378">Hydrolase</keyword>
<dbReference type="SMART" id="SM00481">
    <property type="entry name" value="POLIIIAc"/>
    <property type="match status" value="1"/>
</dbReference>
<dbReference type="SUPFAM" id="SSF50249">
    <property type="entry name" value="Nucleic acid-binding proteins"/>
    <property type="match status" value="1"/>
</dbReference>
<evidence type="ECO:0000313" key="19">
    <source>
        <dbReference type="Proteomes" id="UP000253891"/>
    </source>
</evidence>
<dbReference type="InterPro" id="IPR029460">
    <property type="entry name" value="DNAPol_HHH"/>
</dbReference>
<keyword evidence="4 15" id="KW-0963">Cytoplasm</keyword>
<evidence type="ECO:0000256" key="14">
    <source>
        <dbReference type="ARBA" id="ARBA00070925"/>
    </source>
</evidence>
<dbReference type="STRING" id="157463.GCA_001047075_01406"/>
<proteinExistence type="inferred from homology"/>
<dbReference type="SUPFAM" id="SSF53098">
    <property type="entry name" value="Ribonuclease H-like"/>
    <property type="match status" value="1"/>
</dbReference>
<organism evidence="18 19">
    <name type="scientific">Fructobacillus ficulneus</name>
    <dbReference type="NCBI Taxonomy" id="157463"/>
    <lineage>
        <taxon>Bacteria</taxon>
        <taxon>Bacillati</taxon>
        <taxon>Bacillota</taxon>
        <taxon>Bacilli</taxon>
        <taxon>Lactobacillales</taxon>
        <taxon>Lactobacillaceae</taxon>
        <taxon>Fructobacillus</taxon>
    </lineage>
</organism>
<comment type="catalytic activity">
    <reaction evidence="13 15">
        <text>DNA(n) + a 2'-deoxyribonucleoside 5'-triphosphate = DNA(n+1) + diphosphate</text>
        <dbReference type="Rhea" id="RHEA:22508"/>
        <dbReference type="Rhea" id="RHEA-COMP:17339"/>
        <dbReference type="Rhea" id="RHEA-COMP:17340"/>
        <dbReference type="ChEBI" id="CHEBI:33019"/>
        <dbReference type="ChEBI" id="CHEBI:61560"/>
        <dbReference type="ChEBI" id="CHEBI:173112"/>
        <dbReference type="EC" id="2.7.7.7"/>
    </reaction>
</comment>